<protein>
    <submittedName>
        <fullName evidence="1">HAD hydrolase-like protein</fullName>
    </submittedName>
</protein>
<dbReference type="PANTHER" id="PTHR43434">
    <property type="entry name" value="PHOSPHOGLYCOLATE PHOSPHATASE"/>
    <property type="match status" value="1"/>
</dbReference>
<dbReference type="InterPro" id="IPR050155">
    <property type="entry name" value="HAD-like_hydrolase_sf"/>
</dbReference>
<dbReference type="InterPro" id="IPR023214">
    <property type="entry name" value="HAD_sf"/>
</dbReference>
<proteinExistence type="predicted"/>
<dbReference type="PANTHER" id="PTHR43434:SF21">
    <property type="entry name" value="SLL0295 PROTEIN"/>
    <property type="match status" value="1"/>
</dbReference>
<dbReference type="GO" id="GO:0006281">
    <property type="term" value="P:DNA repair"/>
    <property type="evidence" value="ECO:0007669"/>
    <property type="project" value="TreeGrafter"/>
</dbReference>
<gene>
    <name evidence="1" type="ORF">KA717_24940</name>
</gene>
<dbReference type="EMBL" id="CP073041">
    <property type="protein sequence ID" value="UXE59156.1"/>
    <property type="molecule type" value="Genomic_DNA"/>
</dbReference>
<dbReference type="SUPFAM" id="SSF56784">
    <property type="entry name" value="HAD-like"/>
    <property type="match status" value="1"/>
</dbReference>
<dbReference type="GO" id="GO:0005829">
    <property type="term" value="C:cytosol"/>
    <property type="evidence" value="ECO:0007669"/>
    <property type="project" value="TreeGrafter"/>
</dbReference>
<dbReference type="InterPro" id="IPR036412">
    <property type="entry name" value="HAD-like_sf"/>
</dbReference>
<evidence type="ECO:0000313" key="1">
    <source>
        <dbReference type="EMBL" id="UXE59156.1"/>
    </source>
</evidence>
<dbReference type="Gene3D" id="3.40.50.1000">
    <property type="entry name" value="HAD superfamily/HAD-like"/>
    <property type="match status" value="1"/>
</dbReference>
<sequence length="267" mass="31041">MTQLTPRILALDFDGVICDGMLEYFQSTKRAYRHFWPLENLDQLEPFAEDFYRLRPLIETGWEMILLLRALVLAVPEAEMRNHWSEWIKKLLAQENLEPVLLAKTLDQVRDEWINEDLDGWLNLHRFYPGVIERLKSLLSSSTLLYVITTKEGRFVQKLLADQGLELDRENIIGKEIKQPKYLTLQQLLDKHSLSPPELWFVEDLLPTLLLVNQQLDLTGVGLFLADWGYNTEAARNSLSSPSSQSSSPKIHLLSLSQFSQDFSQWR</sequence>
<dbReference type="GO" id="GO:0008967">
    <property type="term" value="F:phosphoglycolate phosphatase activity"/>
    <property type="evidence" value="ECO:0007669"/>
    <property type="project" value="TreeGrafter"/>
</dbReference>
<organism evidence="1">
    <name type="scientific">Woronichinia naegeliana WA131</name>
    <dbReference type="NCBI Taxonomy" id="2824559"/>
    <lineage>
        <taxon>Bacteria</taxon>
        <taxon>Bacillati</taxon>
        <taxon>Cyanobacteriota</taxon>
        <taxon>Cyanophyceae</taxon>
        <taxon>Synechococcales</taxon>
        <taxon>Coelosphaeriaceae</taxon>
        <taxon>Woronichinia</taxon>
    </lineage>
</organism>
<keyword evidence="1" id="KW-0378">Hydrolase</keyword>
<dbReference type="Proteomes" id="UP001065613">
    <property type="component" value="Chromosome"/>
</dbReference>
<dbReference type="AlphaFoldDB" id="A0A977PTR3"/>
<dbReference type="KEGG" id="wna:KA717_24940"/>
<dbReference type="Pfam" id="PF13419">
    <property type="entry name" value="HAD_2"/>
    <property type="match status" value="1"/>
</dbReference>
<name>A0A977PTR3_9CYAN</name>
<dbReference type="InterPro" id="IPR041492">
    <property type="entry name" value="HAD_2"/>
</dbReference>
<accession>A0A977PTR3</accession>
<reference evidence="1" key="1">
    <citation type="submission" date="2021-04" db="EMBL/GenBank/DDBJ databases">
        <title>Genome sequence of Woronichinia naegeliana from Washington state freshwater lake bloom.</title>
        <authorList>
            <person name="Dreher T.W."/>
        </authorList>
    </citation>
    <scope>NUCLEOTIDE SEQUENCE</scope>
    <source>
        <strain evidence="1">WA131</strain>
    </source>
</reference>